<evidence type="ECO:0000313" key="3">
    <source>
        <dbReference type="Proteomes" id="UP001152607"/>
    </source>
</evidence>
<dbReference type="Proteomes" id="UP001152607">
    <property type="component" value="Unassembled WGS sequence"/>
</dbReference>
<sequence length="56" mass="6493">MLLVASLFMLDPVPFFMSFDPSNYVNHASRTSFIKLFLICNVCTFNPYRYCAFPTT</sequence>
<accession>A0A9W4XR73</accession>
<comment type="caution">
    <text evidence="2">The sequence shown here is derived from an EMBL/GenBank/DDBJ whole genome shotgun (WGS) entry which is preliminary data.</text>
</comment>
<keyword evidence="3" id="KW-1185">Reference proteome</keyword>
<evidence type="ECO:0000313" key="2">
    <source>
        <dbReference type="EMBL" id="CAI6334536.1"/>
    </source>
</evidence>
<dbReference type="EMBL" id="CAOQHR010000005">
    <property type="protein sequence ID" value="CAI6334536.1"/>
    <property type="molecule type" value="Genomic_DNA"/>
</dbReference>
<protein>
    <submittedName>
        <fullName evidence="2">Uncharacterized protein</fullName>
    </submittedName>
</protein>
<reference evidence="2" key="1">
    <citation type="submission" date="2023-01" db="EMBL/GenBank/DDBJ databases">
        <authorList>
            <person name="Van Ghelder C."/>
            <person name="Rancurel C."/>
        </authorList>
    </citation>
    <scope>NUCLEOTIDE SEQUENCE</scope>
    <source>
        <strain evidence="2">CNCM I-4278</strain>
    </source>
</reference>
<name>A0A9W4XR73_9PLEO</name>
<proteinExistence type="predicted"/>
<feature type="signal peptide" evidence="1">
    <location>
        <begin position="1"/>
        <end position="18"/>
    </location>
</feature>
<evidence type="ECO:0000256" key="1">
    <source>
        <dbReference type="SAM" id="SignalP"/>
    </source>
</evidence>
<feature type="chain" id="PRO_5040893479" evidence="1">
    <location>
        <begin position="19"/>
        <end position="56"/>
    </location>
</feature>
<keyword evidence="1" id="KW-0732">Signal</keyword>
<organism evidence="2 3">
    <name type="scientific">Periconia digitata</name>
    <dbReference type="NCBI Taxonomy" id="1303443"/>
    <lineage>
        <taxon>Eukaryota</taxon>
        <taxon>Fungi</taxon>
        <taxon>Dikarya</taxon>
        <taxon>Ascomycota</taxon>
        <taxon>Pezizomycotina</taxon>
        <taxon>Dothideomycetes</taxon>
        <taxon>Pleosporomycetidae</taxon>
        <taxon>Pleosporales</taxon>
        <taxon>Massarineae</taxon>
        <taxon>Periconiaceae</taxon>
        <taxon>Periconia</taxon>
    </lineage>
</organism>
<gene>
    <name evidence="2" type="ORF">PDIGIT_LOCUS7597</name>
</gene>
<dbReference type="AlphaFoldDB" id="A0A9W4XR73"/>